<sequence length="203" mass="22427">MKSNLRLPRELVGHTDACKRFDPYEAAQTVFPTLIRPLQKYMRATRQQSRHPVDSVIDHLAMCLTYGLSPLTFMERFNPFASTPQQDAATAASALTVARSIAQRHRRPLTIAGPTDAEGAPYKPPQAVSPGGQQVWQIVSDRALSRDIADGVVFLLKRRHGNCEISLLCTVQRLPLLQLLEGTLDLLQDGPTFSSGPRSRVVA</sequence>
<reference evidence="9" key="1">
    <citation type="submission" date="2016-06" db="UniProtKB">
        <authorList>
            <consortium name="WormBaseParasite"/>
        </authorList>
    </citation>
    <scope>IDENTIFICATION</scope>
</reference>
<name>A0A183SSX0_SCHSO</name>
<evidence type="ECO:0000313" key="7">
    <source>
        <dbReference type="EMBL" id="VDL93703.1"/>
    </source>
</evidence>
<comment type="similarity">
    <text evidence="6">Belongs to the Vang family.</text>
</comment>
<accession>A0A183SSX0</accession>
<evidence type="ECO:0000313" key="9">
    <source>
        <dbReference type="WBParaSite" id="SSLN_0000758101-mRNA-1"/>
    </source>
</evidence>
<keyword evidence="2" id="KW-1003">Cell membrane</keyword>
<dbReference type="PANTHER" id="PTHR20886">
    <property type="entry name" value="VANG-LIKE PROTEIN"/>
    <property type="match status" value="1"/>
</dbReference>
<organism evidence="9">
    <name type="scientific">Schistocephalus solidus</name>
    <name type="common">Tapeworm</name>
    <dbReference type="NCBI Taxonomy" id="70667"/>
    <lineage>
        <taxon>Eukaryota</taxon>
        <taxon>Metazoa</taxon>
        <taxon>Spiralia</taxon>
        <taxon>Lophotrochozoa</taxon>
        <taxon>Platyhelminthes</taxon>
        <taxon>Cestoda</taxon>
        <taxon>Eucestoda</taxon>
        <taxon>Diphyllobothriidea</taxon>
        <taxon>Diphyllobothriidae</taxon>
        <taxon>Schistocephalus</taxon>
    </lineage>
</organism>
<evidence type="ECO:0000256" key="5">
    <source>
        <dbReference type="ARBA" id="ARBA00023136"/>
    </source>
</evidence>
<dbReference type="Proteomes" id="UP000275846">
    <property type="component" value="Unassembled WGS sequence"/>
</dbReference>
<keyword evidence="4" id="KW-1133">Transmembrane helix</keyword>
<evidence type="ECO:0000256" key="6">
    <source>
        <dbReference type="ARBA" id="ARBA00025718"/>
    </source>
</evidence>
<proteinExistence type="inferred from homology"/>
<evidence type="ECO:0000256" key="1">
    <source>
        <dbReference type="ARBA" id="ARBA00004651"/>
    </source>
</evidence>
<keyword evidence="5" id="KW-0472">Membrane</keyword>
<dbReference type="AlphaFoldDB" id="A0A183SSX0"/>
<dbReference type="InterPro" id="IPR009539">
    <property type="entry name" value="VANGL"/>
</dbReference>
<dbReference type="GO" id="GO:0005886">
    <property type="term" value="C:plasma membrane"/>
    <property type="evidence" value="ECO:0007669"/>
    <property type="project" value="UniProtKB-SubCell"/>
</dbReference>
<evidence type="ECO:0000256" key="3">
    <source>
        <dbReference type="ARBA" id="ARBA00022692"/>
    </source>
</evidence>
<dbReference type="WBParaSite" id="SSLN_0000758101-mRNA-1">
    <property type="protein sequence ID" value="SSLN_0000758101-mRNA-1"/>
    <property type="gene ID" value="SSLN_0000758101"/>
</dbReference>
<dbReference type="Pfam" id="PF06638">
    <property type="entry name" value="Strabismus"/>
    <property type="match status" value="2"/>
</dbReference>
<dbReference type="OrthoDB" id="8887313at2759"/>
<keyword evidence="3" id="KW-0812">Transmembrane</keyword>
<dbReference type="EMBL" id="UYSU01034087">
    <property type="protein sequence ID" value="VDL93703.1"/>
    <property type="molecule type" value="Genomic_DNA"/>
</dbReference>
<dbReference type="STRING" id="70667.A0A183SSX0"/>
<evidence type="ECO:0000256" key="4">
    <source>
        <dbReference type="ARBA" id="ARBA00022989"/>
    </source>
</evidence>
<protein>
    <submittedName>
        <fullName evidence="9">Transposase</fullName>
    </submittedName>
</protein>
<comment type="subcellular location">
    <subcellularLocation>
        <location evidence="1">Cell membrane</location>
        <topology evidence="1">Multi-pass membrane protein</topology>
    </subcellularLocation>
</comment>
<keyword evidence="8" id="KW-1185">Reference proteome</keyword>
<gene>
    <name evidence="7" type="ORF">SSLN_LOCUS7318</name>
</gene>
<evidence type="ECO:0000256" key="2">
    <source>
        <dbReference type="ARBA" id="ARBA00022475"/>
    </source>
</evidence>
<reference evidence="7 8" key="2">
    <citation type="submission" date="2018-11" db="EMBL/GenBank/DDBJ databases">
        <authorList>
            <consortium name="Pathogen Informatics"/>
        </authorList>
    </citation>
    <scope>NUCLEOTIDE SEQUENCE [LARGE SCALE GENOMIC DNA]</scope>
    <source>
        <strain evidence="7 8">NST_G2</strain>
    </source>
</reference>
<evidence type="ECO:0000313" key="8">
    <source>
        <dbReference type="Proteomes" id="UP000275846"/>
    </source>
</evidence>